<evidence type="ECO:0000256" key="1">
    <source>
        <dbReference type="ARBA" id="ARBA00000085"/>
    </source>
</evidence>
<dbReference type="GO" id="GO:0006355">
    <property type="term" value="P:regulation of DNA-templated transcription"/>
    <property type="evidence" value="ECO:0007669"/>
    <property type="project" value="InterPro"/>
</dbReference>
<dbReference type="InterPro" id="IPR036097">
    <property type="entry name" value="HisK_dim/P_sf"/>
</dbReference>
<feature type="domain" description="PAS" evidence="8">
    <location>
        <begin position="880"/>
        <end position="926"/>
    </location>
</feature>
<dbReference type="InterPro" id="IPR003594">
    <property type="entry name" value="HATPase_dom"/>
</dbReference>
<keyword evidence="4" id="KW-0808">Transferase</keyword>
<proteinExistence type="predicted"/>
<reference evidence="11" key="1">
    <citation type="submission" date="2016-12" db="EMBL/GenBank/DDBJ databases">
        <authorList>
            <person name="Varghese N."/>
            <person name="Submissions S."/>
        </authorList>
    </citation>
    <scope>NUCLEOTIDE SEQUENCE [LARGE SCALE GENOMIC DNA]</scope>
    <source>
        <strain evidence="11">DSM 18830</strain>
    </source>
</reference>
<dbReference type="InterPro" id="IPR052162">
    <property type="entry name" value="Sensor_kinase/Photoreceptor"/>
</dbReference>
<dbReference type="SMART" id="SM00091">
    <property type="entry name" value="PAS"/>
    <property type="match status" value="5"/>
</dbReference>
<evidence type="ECO:0000256" key="3">
    <source>
        <dbReference type="ARBA" id="ARBA00022553"/>
    </source>
</evidence>
<dbReference type="PRINTS" id="PR00344">
    <property type="entry name" value="BCTRLSENSOR"/>
</dbReference>
<comment type="catalytic activity">
    <reaction evidence="1">
        <text>ATP + protein L-histidine = ADP + protein N-phospho-L-histidine.</text>
        <dbReference type="EC" id="2.7.13.3"/>
    </reaction>
</comment>
<feature type="coiled-coil region" evidence="6">
    <location>
        <begin position="1120"/>
        <end position="1151"/>
    </location>
</feature>
<evidence type="ECO:0000256" key="2">
    <source>
        <dbReference type="ARBA" id="ARBA00012438"/>
    </source>
</evidence>
<dbReference type="FunFam" id="3.30.565.10:FF:000006">
    <property type="entry name" value="Sensor histidine kinase WalK"/>
    <property type="match status" value="1"/>
</dbReference>
<dbReference type="InterPro" id="IPR035965">
    <property type="entry name" value="PAS-like_dom_sf"/>
</dbReference>
<dbReference type="InterPro" id="IPR000700">
    <property type="entry name" value="PAS-assoc_C"/>
</dbReference>
<dbReference type="InterPro" id="IPR005467">
    <property type="entry name" value="His_kinase_dom"/>
</dbReference>
<dbReference type="InterPro" id="IPR036890">
    <property type="entry name" value="HATPase_C_sf"/>
</dbReference>
<dbReference type="GO" id="GO:0000155">
    <property type="term" value="F:phosphorelay sensor kinase activity"/>
    <property type="evidence" value="ECO:0007669"/>
    <property type="project" value="InterPro"/>
</dbReference>
<dbReference type="Pfam" id="PF00989">
    <property type="entry name" value="PAS"/>
    <property type="match status" value="1"/>
</dbReference>
<dbReference type="InterPro" id="IPR013655">
    <property type="entry name" value="PAS_fold_3"/>
</dbReference>
<evidence type="ECO:0000256" key="4">
    <source>
        <dbReference type="ARBA" id="ARBA00022679"/>
    </source>
</evidence>
<evidence type="ECO:0000256" key="6">
    <source>
        <dbReference type="SAM" id="Coils"/>
    </source>
</evidence>
<dbReference type="OrthoDB" id="9811889at2"/>
<accession>A0A1M7ZWF1</accession>
<keyword evidence="11" id="KW-1185">Reference proteome</keyword>
<dbReference type="InterPro" id="IPR003661">
    <property type="entry name" value="HisK_dim/P_dom"/>
</dbReference>
<feature type="domain" description="PAS" evidence="8">
    <location>
        <begin position="462"/>
        <end position="532"/>
    </location>
</feature>
<dbReference type="PROSITE" id="PS50113">
    <property type="entry name" value="PAC"/>
    <property type="match status" value="3"/>
</dbReference>
<dbReference type="RefSeq" id="WP_073583092.1">
    <property type="nucleotide sequence ID" value="NZ_CBCSEA010000006.1"/>
</dbReference>
<feature type="domain" description="PAC" evidence="9">
    <location>
        <begin position="1077"/>
        <end position="1129"/>
    </location>
</feature>
<dbReference type="PANTHER" id="PTHR43304">
    <property type="entry name" value="PHYTOCHROME-LIKE PROTEIN CPH1"/>
    <property type="match status" value="1"/>
</dbReference>
<evidence type="ECO:0000313" key="10">
    <source>
        <dbReference type="EMBL" id="SHO73211.1"/>
    </source>
</evidence>
<evidence type="ECO:0000259" key="8">
    <source>
        <dbReference type="PROSITE" id="PS50112"/>
    </source>
</evidence>
<dbReference type="STRING" id="416016.SAMN05443547_1566"/>
<dbReference type="Proteomes" id="UP000184611">
    <property type="component" value="Unassembled WGS sequence"/>
</dbReference>
<dbReference type="InterPro" id="IPR000014">
    <property type="entry name" value="PAS"/>
</dbReference>
<evidence type="ECO:0000256" key="5">
    <source>
        <dbReference type="ARBA" id="ARBA00022777"/>
    </source>
</evidence>
<dbReference type="InterPro" id="IPR029016">
    <property type="entry name" value="GAF-like_dom_sf"/>
</dbReference>
<dbReference type="InterPro" id="IPR001610">
    <property type="entry name" value="PAC"/>
</dbReference>
<dbReference type="SMART" id="SM00388">
    <property type="entry name" value="HisKA"/>
    <property type="match status" value="1"/>
</dbReference>
<evidence type="ECO:0000259" key="7">
    <source>
        <dbReference type="PROSITE" id="PS50109"/>
    </source>
</evidence>
<dbReference type="Gene3D" id="1.10.287.130">
    <property type="match status" value="1"/>
</dbReference>
<dbReference type="Pfam" id="PF08447">
    <property type="entry name" value="PAS_3"/>
    <property type="match status" value="5"/>
</dbReference>
<sequence>MRKAKENKIDEIILEYSIAKLSLHDNEEENTIIALKDITEKVINENKISDSEKRYKALVQHGADLTAVLDTIGNYTFISPNHLNILGYTEKDLIGYNGFDFIHPDDVPLIQSEFQQILASGRIQSSPYRFKKKDNTWCWVQSTGTNLLNDPAVGGIVINSLEVSNLINTQQTLQRSNERFELLNKITKDIIYEWDVVQDEFHWGESFSRIFGYEITNKKFRNHDLSEIMHPIDSERTKDSWFEYLHNPNQNQWTNEFRLRRKDGSYAYVEESSIIIRNELGAPLKMIGVIRDTSEKKIIEIQKTAQNQFSILFSQNKKLKELLRDALRFLITYGEFLGAELWLLDNQNNVLKQVCAESRPENKNHILNKKIKIYKKGDGLPGRVWETGEIENRFEKTNHENNPSQNTQKNITALGLPITHNSNFEGVLIVYANENIAKDFTKTDPLLNLGNLLNTEIKRKHQEEMHFLMFQSAPDIIATVNQEGYFTKVNPAFCKLLGYAEEEITSQPFSNFIHQEDLIASKKEYKKTINGFRNAFNFVNRYRTKNGDYKWISWSSSDPFGDEKLAFAYGRHITDIIELQKLFSETAKLAEIGSWEFSFEKKEQHIYLSNVIKDLFDLDREDEVTFDEFIQFFHNEDKAKINNLIQKLIHSGNKFDTEFQIKTKDGNLKWIRCIAQSEMNTKKECKKIFGSIQNIEKQKNNELDLAKKNNYLAAITQINTELLQTEDWKQSINNILETTAKIMNADGVQFLEIHENKKRNKILYIQKFEWLKNGKKNSKKFPTLKEINKETSIYKTLQRGVTYFGSNAELLNGKATTKKLKSVIILPIMINNALYGGIVFIDNNLERKWNISETSFLFNIAVNLTTKIQRTNSKKELENSLNERNNILESIGDAFFTVDNNWIITYWNKESERVTGYNRNYVIGKNFWEACAKLIGKKYQEKRFQNMKKDKNIAFQDYFEDLNAWLDINIYPSDSGLSVYFKDITKTKKYEEEIIASNERFEKSTSATNDAIWDWNMEINLLYRGRGFRKLFGHEIPRKTYNSNVIQLIESSMHPEDATGVVASLKKAIANAEIKNWEAEYRYKRADGTYAYVVNRCVLIRDKFGMATRIVGAIQDITERKKQEESLKLLNKKLEAQTKELISSNEELEQFANIASHDLQEPLRMITSFLTQLEKKYYNQLDDKGKQYIQFAVDGALRMRNIILDILEYSKIGKDADIEMESIDIKAIINDIWKINNKTVEETKAKIQYQDLPVIHSFKTPIMQIFHNLIGNALKYKTPQTKPIIKVVAHDKESHWLFSVEDNGIGIQKEFQQKIFEIFQRLHTKNEFSGTGIGLAIVKKQIENLGGTIWVDSEFGKGSTFYFTLPKK</sequence>
<dbReference type="SMART" id="SM00086">
    <property type="entry name" value="PAC"/>
    <property type="match status" value="5"/>
</dbReference>
<feature type="domain" description="PAS" evidence="8">
    <location>
        <begin position="51"/>
        <end position="121"/>
    </location>
</feature>
<keyword evidence="6" id="KW-0175">Coiled coil</keyword>
<dbReference type="PROSITE" id="PS50109">
    <property type="entry name" value="HIS_KIN"/>
    <property type="match status" value="1"/>
</dbReference>
<evidence type="ECO:0000313" key="11">
    <source>
        <dbReference type="Proteomes" id="UP000184611"/>
    </source>
</evidence>
<dbReference type="Gene3D" id="3.30.450.40">
    <property type="match status" value="2"/>
</dbReference>
<feature type="domain" description="PAC" evidence="9">
    <location>
        <begin position="655"/>
        <end position="707"/>
    </location>
</feature>
<dbReference type="SUPFAM" id="SSF55874">
    <property type="entry name" value="ATPase domain of HSP90 chaperone/DNA topoisomerase II/histidine kinase"/>
    <property type="match status" value="1"/>
</dbReference>
<keyword evidence="3" id="KW-0597">Phosphoprotein</keyword>
<dbReference type="SUPFAM" id="SSF55781">
    <property type="entry name" value="GAF domain-like"/>
    <property type="match status" value="2"/>
</dbReference>
<dbReference type="SUPFAM" id="SSF47384">
    <property type="entry name" value="Homodimeric domain of signal transducing histidine kinase"/>
    <property type="match status" value="1"/>
</dbReference>
<dbReference type="InterPro" id="IPR013767">
    <property type="entry name" value="PAS_fold"/>
</dbReference>
<dbReference type="Gene3D" id="3.30.565.10">
    <property type="entry name" value="Histidine kinase-like ATPase, C-terminal domain"/>
    <property type="match status" value="1"/>
</dbReference>
<dbReference type="SUPFAM" id="SSF55785">
    <property type="entry name" value="PYP-like sensor domain (PAS domain)"/>
    <property type="match status" value="6"/>
</dbReference>
<dbReference type="NCBIfam" id="TIGR00229">
    <property type="entry name" value="sensory_box"/>
    <property type="match status" value="5"/>
</dbReference>
<name>A0A1M7ZWF1_9FLAO</name>
<dbReference type="PANTHER" id="PTHR43304:SF1">
    <property type="entry name" value="PAC DOMAIN-CONTAINING PROTEIN"/>
    <property type="match status" value="1"/>
</dbReference>
<dbReference type="EMBL" id="FRYK01000002">
    <property type="protein sequence ID" value="SHO73211.1"/>
    <property type="molecule type" value="Genomic_DNA"/>
</dbReference>
<gene>
    <name evidence="10" type="ORF">SAMN05443547_1566</name>
</gene>
<protein>
    <recommendedName>
        <fullName evidence="2">histidine kinase</fullName>
        <ecNumber evidence="2">2.7.13.3</ecNumber>
    </recommendedName>
</protein>
<feature type="domain" description="PAC" evidence="9">
    <location>
        <begin position="253"/>
        <end position="305"/>
    </location>
</feature>
<dbReference type="Gene3D" id="3.30.450.20">
    <property type="entry name" value="PAS domain"/>
    <property type="match status" value="6"/>
</dbReference>
<dbReference type="EC" id="2.7.13.3" evidence="2"/>
<dbReference type="CDD" id="cd00130">
    <property type="entry name" value="PAS"/>
    <property type="match status" value="6"/>
</dbReference>
<dbReference type="SMART" id="SM00387">
    <property type="entry name" value="HATPase_c"/>
    <property type="match status" value="1"/>
</dbReference>
<dbReference type="CDD" id="cd00082">
    <property type="entry name" value="HisKA"/>
    <property type="match status" value="1"/>
</dbReference>
<dbReference type="Pfam" id="PF00512">
    <property type="entry name" value="HisKA"/>
    <property type="match status" value="1"/>
</dbReference>
<dbReference type="PROSITE" id="PS00018">
    <property type="entry name" value="EF_HAND_1"/>
    <property type="match status" value="1"/>
</dbReference>
<dbReference type="InterPro" id="IPR004358">
    <property type="entry name" value="Sig_transdc_His_kin-like_C"/>
</dbReference>
<dbReference type="InterPro" id="IPR018247">
    <property type="entry name" value="EF_Hand_1_Ca_BS"/>
</dbReference>
<keyword evidence="5" id="KW-0418">Kinase</keyword>
<feature type="domain" description="Histidine kinase" evidence="7">
    <location>
        <begin position="1154"/>
        <end position="1368"/>
    </location>
</feature>
<dbReference type="PROSITE" id="PS50112">
    <property type="entry name" value="PAS"/>
    <property type="match status" value="3"/>
</dbReference>
<organism evidence="10 11">
    <name type="scientific">Flavobacterium cucumis</name>
    <dbReference type="NCBI Taxonomy" id="416016"/>
    <lineage>
        <taxon>Bacteria</taxon>
        <taxon>Pseudomonadati</taxon>
        <taxon>Bacteroidota</taxon>
        <taxon>Flavobacteriia</taxon>
        <taxon>Flavobacteriales</taxon>
        <taxon>Flavobacteriaceae</taxon>
        <taxon>Flavobacterium</taxon>
    </lineage>
</organism>
<dbReference type="Pfam" id="PF02518">
    <property type="entry name" value="HATPase_c"/>
    <property type="match status" value="1"/>
</dbReference>
<evidence type="ECO:0000259" key="9">
    <source>
        <dbReference type="PROSITE" id="PS50113"/>
    </source>
</evidence>